<protein>
    <recommendedName>
        <fullName evidence="6">Glycosyl transferase family 1 domain-containing protein</fullName>
    </recommendedName>
</protein>
<evidence type="ECO:0000259" key="3">
    <source>
        <dbReference type="Pfam" id="PF13439"/>
    </source>
</evidence>
<comment type="caution">
    <text evidence="4">The sequence shown here is derived from an EMBL/GenBank/DDBJ whole genome shotgun (WGS) entry which is preliminary data.</text>
</comment>
<dbReference type="STRING" id="1798364.A3G54_02375"/>
<feature type="domain" description="Glycosyltransferase subfamily 4-like N-terminal" evidence="3">
    <location>
        <begin position="333"/>
        <end position="489"/>
    </location>
</feature>
<dbReference type="CDD" id="cd06423">
    <property type="entry name" value="CESA_like"/>
    <property type="match status" value="1"/>
</dbReference>
<dbReference type="InterPro" id="IPR001173">
    <property type="entry name" value="Glyco_trans_2-like"/>
</dbReference>
<reference evidence="4 5" key="1">
    <citation type="journal article" date="2016" name="Nat. Commun.">
        <title>Thousands of microbial genomes shed light on interconnected biogeochemical processes in an aquifer system.</title>
        <authorList>
            <person name="Anantharaman K."/>
            <person name="Brown C.T."/>
            <person name="Hug L.A."/>
            <person name="Sharon I."/>
            <person name="Castelle C.J."/>
            <person name="Probst A.J."/>
            <person name="Thomas B.C."/>
            <person name="Singh A."/>
            <person name="Wilkins M.J."/>
            <person name="Karaoz U."/>
            <person name="Brodie E.L."/>
            <person name="Williams K.H."/>
            <person name="Hubbard S.S."/>
            <person name="Banfield J.F."/>
        </authorList>
    </citation>
    <scope>NUCLEOTIDE SEQUENCE [LARGE SCALE GENOMIC DNA]</scope>
</reference>
<dbReference type="Pfam" id="PF13439">
    <property type="entry name" value="Glyco_transf_4"/>
    <property type="match status" value="1"/>
</dbReference>
<dbReference type="AlphaFoldDB" id="A0A1F5Y116"/>
<proteinExistence type="predicted"/>
<evidence type="ECO:0000313" key="5">
    <source>
        <dbReference type="Proteomes" id="UP000178894"/>
    </source>
</evidence>
<dbReference type="Gene3D" id="3.40.50.2000">
    <property type="entry name" value="Glycogen Phosphorylase B"/>
    <property type="match status" value="2"/>
</dbReference>
<sequence>MNNFTDKNRPSLQIAIPAYNEERTIENVLARILAQNRNSFALDKIVVYSDGSTDRTPDIVNRVSRAHKEVSLLEKRERRGKANILNEIFADLESEFLIVLDADIGIKGEDFLDTMVKNAIANPEKAMLAAHQIPLRPKNFVARMLYASYAMWDSIRFGVPGKDHVQNYYGAATLYRKSFAKTLRIPAEAIEERVYQYLMAKKAGGFKYIDDAVIYYWPPITWHDFIAHANRTFGTEQILIKKHFGEEASNVHIIPVRYKITGILKYFIRDPIYAPFALALNFMLSRLTLRKPERKTALWEISESTKIPIKAGSTNKKIIISSYDNIKNPAYGGGGAHAVHEVAKRLARNFEVRVLYGNHRGATDEVREGVAYKRIGFSIFGPKLGQLLYHFFIPIRAMTEDFDLWIESFTPPFSSSFTPLFTRRPVIGLVHMLAAKDMQRKYRISFRIIENLGLKFYKYFIVLTGNNMEEVKSKNKFAEVRIIPNGVNLPQSEEVKNRKDGHISFMSRIEIDQKGLDFLIGSFAEISRKVNIRLAIAGYGSKKNIAELGRIIKNNGLKDKVDVVGYVEGRKKDEFLEKTKIGVVTSRFETFSLAALEMMSRGIPVVAFDIPGTEWIPEGAAVKIKAFDKKMFADGIMKLLLDDDYYRKISQSAIAEAKKYDWDKIADMYKDFIWKII</sequence>
<dbReference type="Gene3D" id="3.90.550.10">
    <property type="entry name" value="Spore Coat Polysaccharide Biosynthesis Protein SpsA, Chain A"/>
    <property type="match status" value="1"/>
</dbReference>
<name>A0A1F5Y116_9BACT</name>
<dbReference type="InterPro" id="IPR029044">
    <property type="entry name" value="Nucleotide-diphossugar_trans"/>
</dbReference>
<dbReference type="EMBL" id="MFIQ01000003">
    <property type="protein sequence ID" value="OGF93819.1"/>
    <property type="molecule type" value="Genomic_DNA"/>
</dbReference>
<dbReference type="SUPFAM" id="SSF53448">
    <property type="entry name" value="Nucleotide-diphospho-sugar transferases"/>
    <property type="match status" value="1"/>
</dbReference>
<gene>
    <name evidence="4" type="ORF">A3G54_02375</name>
</gene>
<organism evidence="4 5">
    <name type="scientific">Candidatus Giovannonibacteria bacterium RIFCSPLOWO2_12_FULL_44_15</name>
    <dbReference type="NCBI Taxonomy" id="1798364"/>
    <lineage>
        <taxon>Bacteria</taxon>
        <taxon>Candidatus Giovannoniibacteriota</taxon>
    </lineage>
</organism>
<feature type="domain" description="Glycosyltransferase 2-like" evidence="2">
    <location>
        <begin position="14"/>
        <end position="181"/>
    </location>
</feature>
<dbReference type="PANTHER" id="PTHR12526:SF630">
    <property type="entry name" value="GLYCOSYLTRANSFERASE"/>
    <property type="match status" value="1"/>
</dbReference>
<evidence type="ECO:0000259" key="1">
    <source>
        <dbReference type="Pfam" id="PF00534"/>
    </source>
</evidence>
<dbReference type="Pfam" id="PF00534">
    <property type="entry name" value="Glycos_transf_1"/>
    <property type="match status" value="1"/>
</dbReference>
<dbReference type="CDD" id="cd03801">
    <property type="entry name" value="GT4_PimA-like"/>
    <property type="match status" value="1"/>
</dbReference>
<dbReference type="Pfam" id="PF00535">
    <property type="entry name" value="Glycos_transf_2"/>
    <property type="match status" value="1"/>
</dbReference>
<dbReference type="InterPro" id="IPR001296">
    <property type="entry name" value="Glyco_trans_1"/>
</dbReference>
<evidence type="ECO:0000313" key="4">
    <source>
        <dbReference type="EMBL" id="OGF93819.1"/>
    </source>
</evidence>
<dbReference type="InterPro" id="IPR028098">
    <property type="entry name" value="Glyco_trans_4-like_N"/>
</dbReference>
<feature type="domain" description="Glycosyl transferase family 1" evidence="1">
    <location>
        <begin position="495"/>
        <end position="653"/>
    </location>
</feature>
<dbReference type="PANTHER" id="PTHR12526">
    <property type="entry name" value="GLYCOSYLTRANSFERASE"/>
    <property type="match status" value="1"/>
</dbReference>
<accession>A0A1F5Y116</accession>
<dbReference type="SUPFAM" id="SSF53756">
    <property type="entry name" value="UDP-Glycosyltransferase/glycogen phosphorylase"/>
    <property type="match status" value="1"/>
</dbReference>
<dbReference type="Proteomes" id="UP000178894">
    <property type="component" value="Unassembled WGS sequence"/>
</dbReference>
<evidence type="ECO:0008006" key="6">
    <source>
        <dbReference type="Google" id="ProtNLM"/>
    </source>
</evidence>
<evidence type="ECO:0000259" key="2">
    <source>
        <dbReference type="Pfam" id="PF00535"/>
    </source>
</evidence>